<protein>
    <submittedName>
        <fullName evidence="3">Uncharacterized protein</fullName>
    </submittedName>
</protein>
<evidence type="ECO:0000256" key="1">
    <source>
        <dbReference type="SAM" id="MobiDB-lite"/>
    </source>
</evidence>
<accession>A0A915HMN8</accession>
<sequence>MAAERFRITLKTNILVLPQDYDKRYLISSKVGIGLNELSTLGAPQFTCRGLLLQLIVVRAVTRIWIEQPAPRGEWIEPPTPRGEKEKATLS</sequence>
<reference evidence="3" key="1">
    <citation type="submission" date="2022-11" db="UniProtKB">
        <authorList>
            <consortium name="WormBaseParasite"/>
        </authorList>
    </citation>
    <scope>IDENTIFICATION</scope>
</reference>
<organism evidence="2 3">
    <name type="scientific">Romanomermis culicivorax</name>
    <name type="common">Nematode worm</name>
    <dbReference type="NCBI Taxonomy" id="13658"/>
    <lineage>
        <taxon>Eukaryota</taxon>
        <taxon>Metazoa</taxon>
        <taxon>Ecdysozoa</taxon>
        <taxon>Nematoda</taxon>
        <taxon>Enoplea</taxon>
        <taxon>Dorylaimia</taxon>
        <taxon>Mermithida</taxon>
        <taxon>Mermithoidea</taxon>
        <taxon>Mermithidae</taxon>
        <taxon>Romanomermis</taxon>
    </lineage>
</organism>
<evidence type="ECO:0000313" key="2">
    <source>
        <dbReference type="Proteomes" id="UP000887565"/>
    </source>
</evidence>
<keyword evidence="2" id="KW-1185">Reference proteome</keyword>
<feature type="region of interest" description="Disordered" evidence="1">
    <location>
        <begin position="72"/>
        <end position="91"/>
    </location>
</feature>
<evidence type="ECO:0000313" key="3">
    <source>
        <dbReference type="WBParaSite" id="nRc.2.0.1.t02612-RA"/>
    </source>
</evidence>
<name>A0A915HMN8_ROMCU</name>
<dbReference type="Proteomes" id="UP000887565">
    <property type="component" value="Unplaced"/>
</dbReference>
<feature type="compositionally biased region" description="Basic and acidic residues" evidence="1">
    <location>
        <begin position="82"/>
        <end position="91"/>
    </location>
</feature>
<dbReference type="AlphaFoldDB" id="A0A915HMN8"/>
<dbReference type="WBParaSite" id="nRc.2.0.1.t02612-RA">
    <property type="protein sequence ID" value="nRc.2.0.1.t02612-RA"/>
    <property type="gene ID" value="nRc.2.0.1.g02612"/>
</dbReference>
<proteinExistence type="predicted"/>